<dbReference type="Pfam" id="PF05163">
    <property type="entry name" value="DinB"/>
    <property type="match status" value="1"/>
</dbReference>
<keyword evidence="5" id="KW-1185">Reference proteome</keyword>
<evidence type="ECO:0000313" key="5">
    <source>
        <dbReference type="Proteomes" id="UP000219546"/>
    </source>
</evidence>
<dbReference type="SUPFAM" id="SSF109854">
    <property type="entry name" value="DinB/YfiT-like putative metalloenzymes"/>
    <property type="match status" value="1"/>
</dbReference>
<evidence type="ECO:0000256" key="3">
    <source>
        <dbReference type="PIRSR" id="PIRSR607837-1"/>
    </source>
</evidence>
<dbReference type="RefSeq" id="WP_097158074.1">
    <property type="nucleotide sequence ID" value="NZ_JBEPMQ010000002.1"/>
</dbReference>
<feature type="binding site" evidence="3">
    <location>
        <position position="44"/>
    </location>
    <ligand>
        <name>a divalent metal cation</name>
        <dbReference type="ChEBI" id="CHEBI:60240"/>
    </ligand>
</feature>
<evidence type="ECO:0000256" key="1">
    <source>
        <dbReference type="ARBA" id="ARBA00008635"/>
    </source>
</evidence>
<evidence type="ECO:0000256" key="2">
    <source>
        <dbReference type="ARBA" id="ARBA00022723"/>
    </source>
</evidence>
<accession>A0A285CQ03</accession>
<dbReference type="InterPro" id="IPR007837">
    <property type="entry name" value="DinB"/>
</dbReference>
<dbReference type="EMBL" id="OAOP01000003">
    <property type="protein sequence ID" value="SNX69611.1"/>
    <property type="molecule type" value="Genomic_DNA"/>
</dbReference>
<dbReference type="AlphaFoldDB" id="A0A285CQ03"/>
<dbReference type="PANTHER" id="PTHR37302">
    <property type="entry name" value="SLR1116 PROTEIN"/>
    <property type="match status" value="1"/>
</dbReference>
<feature type="binding site" evidence="3">
    <location>
        <position position="131"/>
    </location>
    <ligand>
        <name>a divalent metal cation</name>
        <dbReference type="ChEBI" id="CHEBI:60240"/>
    </ligand>
</feature>
<proteinExistence type="inferred from homology"/>
<dbReference type="PANTHER" id="PTHR37302:SF3">
    <property type="entry name" value="DAMAGE-INDUCIBLE PROTEIN DINB"/>
    <property type="match status" value="1"/>
</dbReference>
<feature type="binding site" evidence="3">
    <location>
        <position position="127"/>
    </location>
    <ligand>
        <name>a divalent metal cation</name>
        <dbReference type="ChEBI" id="CHEBI:60240"/>
    </ligand>
</feature>
<reference evidence="4 5" key="1">
    <citation type="submission" date="2017-08" db="EMBL/GenBank/DDBJ databases">
        <authorList>
            <person name="de Groot N.N."/>
        </authorList>
    </citation>
    <scope>NUCLEOTIDE SEQUENCE [LARGE SCALE GENOMIC DNA]</scope>
    <source>
        <strain evidence="4 5">JC228</strain>
    </source>
</reference>
<dbReference type="GO" id="GO:0046872">
    <property type="term" value="F:metal ion binding"/>
    <property type="evidence" value="ECO:0007669"/>
    <property type="project" value="UniProtKB-KW"/>
</dbReference>
<name>A0A285CQ03_9BACI</name>
<dbReference type="Proteomes" id="UP000219546">
    <property type="component" value="Unassembled WGS sequence"/>
</dbReference>
<comment type="similarity">
    <text evidence="1">Belongs to the DinB family.</text>
</comment>
<organism evidence="4 5">
    <name type="scientific">Bacillus oleivorans</name>
    <dbReference type="NCBI Taxonomy" id="1448271"/>
    <lineage>
        <taxon>Bacteria</taxon>
        <taxon>Bacillati</taxon>
        <taxon>Bacillota</taxon>
        <taxon>Bacilli</taxon>
        <taxon>Bacillales</taxon>
        <taxon>Bacillaceae</taxon>
        <taxon>Bacillus</taxon>
    </lineage>
</organism>
<dbReference type="InterPro" id="IPR034660">
    <property type="entry name" value="DinB/YfiT-like"/>
</dbReference>
<keyword evidence="2 3" id="KW-0479">Metal-binding</keyword>
<evidence type="ECO:0000313" key="4">
    <source>
        <dbReference type="EMBL" id="SNX69611.1"/>
    </source>
</evidence>
<dbReference type="OrthoDB" id="25666at2"/>
<sequence>MLKLFEYNWQVRKDWFDWCDQVHEEELLKKRIGGPGSILYTLFHIVECEYAWISALQGKPMPEEPPFEDYAGVQKLREYSAHCHEEIAPFIYTWNSDMETRILSDQNAKGEWETFQYGEVMRHVIAHEIHHIGQLSIWSREIGKQPVTANLIRRGLFENYS</sequence>
<gene>
    <name evidence="4" type="ORF">SAMN05877753_103140</name>
</gene>
<protein>
    <submittedName>
        <fullName evidence="4">Uncharacterized damage-inducible protein DinB</fullName>
    </submittedName>
</protein>
<dbReference type="Gene3D" id="1.20.120.450">
    <property type="entry name" value="dinb family like domain"/>
    <property type="match status" value="1"/>
</dbReference>